<organism evidence="20 21">
    <name type="scientific">Acetobacter tropicalis</name>
    <dbReference type="NCBI Taxonomy" id="104102"/>
    <lineage>
        <taxon>Bacteria</taxon>
        <taxon>Pseudomonadati</taxon>
        <taxon>Pseudomonadota</taxon>
        <taxon>Alphaproteobacteria</taxon>
        <taxon>Acetobacterales</taxon>
        <taxon>Acetobacteraceae</taxon>
        <taxon>Acetobacter</taxon>
    </lineage>
</organism>
<evidence type="ECO:0000313" key="21">
    <source>
        <dbReference type="Proteomes" id="UP000029448"/>
    </source>
</evidence>
<protein>
    <recommendedName>
        <fullName evidence="15">Phenylalanine--tRNA ligase beta subunit</fullName>
        <ecNumber evidence="15">6.1.1.20</ecNumber>
    </recommendedName>
    <alternativeName>
        <fullName evidence="15">Phenylalanyl-tRNA synthetase beta subunit</fullName>
        <shortName evidence="15">PheRS</shortName>
    </alternativeName>
</protein>
<keyword evidence="9 15" id="KW-0067">ATP-binding</keyword>
<dbReference type="NCBIfam" id="NF045760">
    <property type="entry name" value="YtpR"/>
    <property type="match status" value="1"/>
</dbReference>
<keyword evidence="7 15" id="KW-0479">Metal-binding</keyword>
<dbReference type="AlphaFoldDB" id="A0A094YFP6"/>
<dbReference type="SUPFAM" id="SSF56037">
    <property type="entry name" value="PheT/TilS domain"/>
    <property type="match status" value="1"/>
</dbReference>
<feature type="domain" description="FDX-ACB" evidence="18">
    <location>
        <begin position="726"/>
        <end position="819"/>
    </location>
</feature>
<dbReference type="GO" id="GO:0004826">
    <property type="term" value="F:phenylalanine-tRNA ligase activity"/>
    <property type="evidence" value="ECO:0007669"/>
    <property type="project" value="UniProtKB-UniRule"/>
</dbReference>
<evidence type="ECO:0000313" key="20">
    <source>
        <dbReference type="EMBL" id="KGB20840.1"/>
    </source>
</evidence>
<dbReference type="InterPro" id="IPR036690">
    <property type="entry name" value="Fdx_antiC-bd_sf"/>
</dbReference>
<sequence length="819" mass="86949">MKFTLSWLYDHLETSATLAEICAKLNQIGLEVEGVENRGAAIEPFLTARILEATQHPNADRLQVCRVDAGPGLQDVQVVCGAPNARAGLAVIFAPPGTYVPGLDITIKAGKIRGEASGGMLCSLRELGLGEESNGIAELPDDTLPGQSYADFAGLDDVVIEIAITPNRGDALSVRGIARDLAAAGLGTLRPWLADTVDGTFDSLVVWENSYPEACPWVLGRTIRGVKNGPSPEWLRRKLESIGLRPISALVDITNYFCFDLGRPLHVFDVNKLAGGRLTMCHGEGETFRALDGQDYTVTPDDCVIADANGVQSLAGIMGGEASGADESTTDVFVECALFDPVRIALSARRVGVSSDSSYRFERGVDQALPVAALEAATRLIIDVCGGEASEVVSAGDQPAWQRDATLRFERVKTLGGLDVPPQESVTLLEKLGFEVQEQTDAAVRVSVPSWRNDIAQKSVLAQGADIAADVAAKAAEGVDQIEAESDLVEEILRLKGLDSVPAVPLPPLSVVPGVALTAKQTRAARARRILAARGLVETVGFSFVSHEEALRFGGAPDSLRLLNPIASDLDQMRPTPLVNLVASAQRNSARGWADIGLFEVGPAFSEKAQTLVAAGVRTGHTPRYPGQESSAVSLWAAKADALELLTQLGVSADALTTTADAPSWYHPGRSGVLRQGPKNVLAYFGELHPSLLQAEGIDVPVVGFEVLMDAVPEPKRRKKSAPSLSAFQPVRRDFAFVVGRDVPAEALLRAVRGADRNLVAGVSLFDVYEGPHVPEGHRSIGIEVTLQPVDKSLTDAELEAVSERIVAAVTKATGAVLR</sequence>
<keyword evidence="10 15" id="KW-0460">Magnesium</keyword>
<feature type="binding site" evidence="15">
    <location>
        <position position="491"/>
    </location>
    <ligand>
        <name>Mg(2+)</name>
        <dbReference type="ChEBI" id="CHEBI:18420"/>
        <note>shared with alpha subunit</note>
    </ligand>
</feature>
<evidence type="ECO:0000256" key="3">
    <source>
        <dbReference type="ARBA" id="ARBA00011209"/>
    </source>
</evidence>
<dbReference type="SUPFAM" id="SSF46955">
    <property type="entry name" value="Putative DNA-binding domain"/>
    <property type="match status" value="1"/>
</dbReference>
<dbReference type="SUPFAM" id="SSF50249">
    <property type="entry name" value="Nucleic acid-binding proteins"/>
    <property type="match status" value="1"/>
</dbReference>
<feature type="binding site" evidence="15">
    <location>
        <position position="487"/>
    </location>
    <ligand>
        <name>Mg(2+)</name>
        <dbReference type="ChEBI" id="CHEBI:18420"/>
        <note>shared with alpha subunit</note>
    </ligand>
</feature>
<dbReference type="InterPro" id="IPR020825">
    <property type="entry name" value="Phe-tRNA_synthase-like_B3/B4"/>
</dbReference>
<evidence type="ECO:0000256" key="13">
    <source>
        <dbReference type="ARBA" id="ARBA00023146"/>
    </source>
</evidence>
<dbReference type="Gene3D" id="3.50.40.10">
    <property type="entry name" value="Phenylalanyl-trna Synthetase, Chain B, domain 3"/>
    <property type="match status" value="1"/>
</dbReference>
<keyword evidence="13 15" id="KW-0030">Aminoacyl-tRNA synthetase</keyword>
<evidence type="ECO:0000256" key="6">
    <source>
        <dbReference type="ARBA" id="ARBA00022598"/>
    </source>
</evidence>
<dbReference type="STRING" id="104102.AtDm6_3443"/>
<comment type="cofactor">
    <cofactor evidence="15">
        <name>Mg(2+)</name>
        <dbReference type="ChEBI" id="CHEBI:18420"/>
    </cofactor>
    <text evidence="15">Binds 2 magnesium ions per tetramer.</text>
</comment>
<dbReference type="HAMAP" id="MF_00283">
    <property type="entry name" value="Phe_tRNA_synth_beta1"/>
    <property type="match status" value="1"/>
</dbReference>
<evidence type="ECO:0000256" key="4">
    <source>
        <dbReference type="ARBA" id="ARBA00022490"/>
    </source>
</evidence>
<keyword evidence="11 16" id="KW-0694">RNA-binding</keyword>
<dbReference type="PANTHER" id="PTHR10947">
    <property type="entry name" value="PHENYLALANYL-TRNA SYNTHETASE BETA CHAIN AND LEUCINE-RICH REPEAT-CONTAINING PROTEIN 47"/>
    <property type="match status" value="1"/>
</dbReference>
<evidence type="ECO:0000256" key="8">
    <source>
        <dbReference type="ARBA" id="ARBA00022741"/>
    </source>
</evidence>
<dbReference type="InterPro" id="IPR012340">
    <property type="entry name" value="NA-bd_OB-fold"/>
</dbReference>
<dbReference type="Pfam" id="PF01588">
    <property type="entry name" value="tRNA_bind"/>
    <property type="match status" value="1"/>
</dbReference>
<comment type="catalytic activity">
    <reaction evidence="14 15">
        <text>tRNA(Phe) + L-phenylalanine + ATP = L-phenylalanyl-tRNA(Phe) + AMP + diphosphate + H(+)</text>
        <dbReference type="Rhea" id="RHEA:19413"/>
        <dbReference type="Rhea" id="RHEA-COMP:9668"/>
        <dbReference type="Rhea" id="RHEA-COMP:9699"/>
        <dbReference type="ChEBI" id="CHEBI:15378"/>
        <dbReference type="ChEBI" id="CHEBI:30616"/>
        <dbReference type="ChEBI" id="CHEBI:33019"/>
        <dbReference type="ChEBI" id="CHEBI:58095"/>
        <dbReference type="ChEBI" id="CHEBI:78442"/>
        <dbReference type="ChEBI" id="CHEBI:78531"/>
        <dbReference type="ChEBI" id="CHEBI:456215"/>
        <dbReference type="EC" id="6.1.1.20"/>
    </reaction>
</comment>
<evidence type="ECO:0000256" key="16">
    <source>
        <dbReference type="PROSITE-ProRule" id="PRU00209"/>
    </source>
</evidence>
<dbReference type="Pfam" id="PF03483">
    <property type="entry name" value="B3_4"/>
    <property type="match status" value="1"/>
</dbReference>
<dbReference type="Gene3D" id="3.30.56.10">
    <property type="match status" value="2"/>
</dbReference>
<dbReference type="InterPro" id="IPR005121">
    <property type="entry name" value="Fdx_antiC-bd"/>
</dbReference>
<dbReference type="SMART" id="SM00874">
    <property type="entry name" value="B5"/>
    <property type="match status" value="1"/>
</dbReference>
<evidence type="ECO:0000256" key="12">
    <source>
        <dbReference type="ARBA" id="ARBA00022917"/>
    </source>
</evidence>
<dbReference type="PROSITE" id="PS51447">
    <property type="entry name" value="FDX_ACB"/>
    <property type="match status" value="1"/>
</dbReference>
<dbReference type="Gene3D" id="3.30.930.10">
    <property type="entry name" value="Bira Bifunctional Protein, Domain 2"/>
    <property type="match status" value="1"/>
</dbReference>
<dbReference type="GO" id="GO:0009328">
    <property type="term" value="C:phenylalanine-tRNA ligase complex"/>
    <property type="evidence" value="ECO:0007669"/>
    <property type="project" value="TreeGrafter"/>
</dbReference>
<comment type="subunit">
    <text evidence="3 15">Tetramer of two alpha and two beta subunits.</text>
</comment>
<dbReference type="PATRIC" id="fig|104102.7.peg.3396"/>
<evidence type="ECO:0000256" key="7">
    <source>
        <dbReference type="ARBA" id="ARBA00022723"/>
    </source>
</evidence>
<comment type="subcellular location">
    <subcellularLocation>
        <location evidence="1 15">Cytoplasm</location>
    </subcellularLocation>
</comment>
<gene>
    <name evidence="15" type="primary">pheT</name>
    <name evidence="20" type="ORF">AtDm6_3443</name>
</gene>
<keyword evidence="6 15" id="KW-0436">Ligase</keyword>
<dbReference type="InterPro" id="IPR009061">
    <property type="entry name" value="DNA-bd_dom_put_sf"/>
</dbReference>
<evidence type="ECO:0000256" key="14">
    <source>
        <dbReference type="ARBA" id="ARBA00049255"/>
    </source>
</evidence>
<dbReference type="Pfam" id="PF03147">
    <property type="entry name" value="FDX-ACB"/>
    <property type="match status" value="1"/>
</dbReference>
<dbReference type="InterPro" id="IPR005146">
    <property type="entry name" value="B3/B4_tRNA-bd"/>
</dbReference>
<dbReference type="InterPro" id="IPR033714">
    <property type="entry name" value="tRNA_bind_bactPheRS"/>
</dbReference>
<dbReference type="GeneID" id="89476938"/>
<evidence type="ECO:0000256" key="11">
    <source>
        <dbReference type="ARBA" id="ARBA00022884"/>
    </source>
</evidence>
<proteinExistence type="inferred from homology"/>
<dbReference type="SUPFAM" id="SSF55681">
    <property type="entry name" value="Class II aaRS and biotin synthetases"/>
    <property type="match status" value="1"/>
</dbReference>
<dbReference type="NCBIfam" id="TIGR00472">
    <property type="entry name" value="pheT_bact"/>
    <property type="match status" value="1"/>
</dbReference>
<dbReference type="CDD" id="cd00769">
    <property type="entry name" value="PheRS_beta_core"/>
    <property type="match status" value="1"/>
</dbReference>
<reference evidence="20 21" key="1">
    <citation type="submission" date="2014-06" db="EMBL/GenBank/DDBJ databases">
        <title>Functional and comparative genomic analyses of the Drosophila gut microbiota identify candidate symbiosis factors.</title>
        <authorList>
            <person name="Newell P.D."/>
            <person name="Chaston J.M."/>
            <person name="Douglas A.E."/>
        </authorList>
    </citation>
    <scope>NUCLEOTIDE SEQUENCE [LARGE SCALE GENOMIC DNA]</scope>
    <source>
        <strain evidence="20 21">DmCS_006</strain>
    </source>
</reference>
<evidence type="ECO:0000256" key="1">
    <source>
        <dbReference type="ARBA" id="ARBA00004496"/>
    </source>
</evidence>
<keyword evidence="21" id="KW-1185">Reference proteome</keyword>
<dbReference type="InterPro" id="IPR002547">
    <property type="entry name" value="tRNA-bd_dom"/>
</dbReference>
<accession>A0A094YFP6</accession>
<dbReference type="PANTHER" id="PTHR10947:SF0">
    <property type="entry name" value="PHENYLALANINE--TRNA LIGASE BETA SUBUNIT"/>
    <property type="match status" value="1"/>
</dbReference>
<dbReference type="GO" id="GO:0000049">
    <property type="term" value="F:tRNA binding"/>
    <property type="evidence" value="ECO:0007669"/>
    <property type="project" value="UniProtKB-UniRule"/>
</dbReference>
<dbReference type="RefSeq" id="WP_035382383.1">
    <property type="nucleotide sequence ID" value="NZ_JACAOJ010000055.1"/>
</dbReference>
<dbReference type="GO" id="GO:0005524">
    <property type="term" value="F:ATP binding"/>
    <property type="evidence" value="ECO:0007669"/>
    <property type="project" value="UniProtKB-UniRule"/>
</dbReference>
<evidence type="ECO:0000259" key="19">
    <source>
        <dbReference type="PROSITE" id="PS51483"/>
    </source>
</evidence>
<dbReference type="CDD" id="cd02796">
    <property type="entry name" value="tRNA_bind_bactPheRS"/>
    <property type="match status" value="1"/>
</dbReference>
<keyword evidence="12 15" id="KW-0648">Protein biosynthesis</keyword>
<feature type="domain" description="B5" evidence="19">
    <location>
        <begin position="400"/>
        <end position="503"/>
    </location>
</feature>
<dbReference type="SMART" id="SM00896">
    <property type="entry name" value="FDX-ACB"/>
    <property type="match status" value="1"/>
</dbReference>
<evidence type="ECO:0000256" key="15">
    <source>
        <dbReference type="HAMAP-Rule" id="MF_00283"/>
    </source>
</evidence>
<keyword evidence="5 16" id="KW-0820">tRNA-binding</keyword>
<feature type="binding site" evidence="15">
    <location>
        <position position="454"/>
    </location>
    <ligand>
        <name>Mg(2+)</name>
        <dbReference type="ChEBI" id="CHEBI:18420"/>
        <note>shared with alpha subunit</note>
    </ligand>
</feature>
<dbReference type="EC" id="6.1.1.20" evidence="15"/>
<dbReference type="InterPro" id="IPR045864">
    <property type="entry name" value="aa-tRNA-synth_II/BPL/LPL"/>
</dbReference>
<dbReference type="EMBL" id="JOKM01000112">
    <property type="protein sequence ID" value="KGB20840.1"/>
    <property type="molecule type" value="Genomic_DNA"/>
</dbReference>
<dbReference type="InterPro" id="IPR005147">
    <property type="entry name" value="tRNA_synthase_B5-dom"/>
</dbReference>
<dbReference type="GO" id="GO:0000287">
    <property type="term" value="F:magnesium ion binding"/>
    <property type="evidence" value="ECO:0007669"/>
    <property type="project" value="UniProtKB-UniRule"/>
</dbReference>
<dbReference type="FunFam" id="2.40.50.140:FF:000045">
    <property type="entry name" value="Phenylalanine--tRNA ligase beta subunit"/>
    <property type="match status" value="1"/>
</dbReference>
<evidence type="ECO:0000256" key="10">
    <source>
        <dbReference type="ARBA" id="ARBA00022842"/>
    </source>
</evidence>
<dbReference type="InterPro" id="IPR045060">
    <property type="entry name" value="Phe-tRNA-ligase_IIc_bsu"/>
</dbReference>
<name>A0A094YFP6_9PROT</name>
<dbReference type="Pfam" id="PF03484">
    <property type="entry name" value="B5"/>
    <property type="match status" value="1"/>
</dbReference>
<dbReference type="Gene3D" id="2.40.50.140">
    <property type="entry name" value="Nucleic acid-binding proteins"/>
    <property type="match status" value="1"/>
</dbReference>
<feature type="binding site" evidence="15">
    <location>
        <position position="490"/>
    </location>
    <ligand>
        <name>Mg(2+)</name>
        <dbReference type="ChEBI" id="CHEBI:18420"/>
        <note>shared with alpha subunit</note>
    </ligand>
</feature>
<dbReference type="GO" id="GO:0006432">
    <property type="term" value="P:phenylalanyl-tRNA aminoacylation"/>
    <property type="evidence" value="ECO:0007669"/>
    <property type="project" value="UniProtKB-UniRule"/>
</dbReference>
<dbReference type="PROSITE" id="PS50886">
    <property type="entry name" value="TRBD"/>
    <property type="match status" value="1"/>
</dbReference>
<evidence type="ECO:0000256" key="2">
    <source>
        <dbReference type="ARBA" id="ARBA00008653"/>
    </source>
</evidence>
<dbReference type="InterPro" id="IPR004532">
    <property type="entry name" value="Phe-tRNA-ligase_IIc_bsu_bact"/>
</dbReference>
<keyword evidence="4 15" id="KW-0963">Cytoplasm</keyword>
<evidence type="ECO:0000259" key="18">
    <source>
        <dbReference type="PROSITE" id="PS51447"/>
    </source>
</evidence>
<comment type="similarity">
    <text evidence="2 15">Belongs to the phenylalanyl-tRNA synthetase beta subunit family. Type 1 subfamily.</text>
</comment>
<dbReference type="SUPFAM" id="SSF54991">
    <property type="entry name" value="Anticodon-binding domain of PheRS"/>
    <property type="match status" value="1"/>
</dbReference>
<evidence type="ECO:0000256" key="9">
    <source>
        <dbReference type="ARBA" id="ARBA00022840"/>
    </source>
</evidence>
<dbReference type="PROSITE" id="PS51483">
    <property type="entry name" value="B5"/>
    <property type="match status" value="1"/>
</dbReference>
<dbReference type="Gene3D" id="3.30.70.380">
    <property type="entry name" value="Ferrodoxin-fold anticodon-binding domain"/>
    <property type="match status" value="1"/>
</dbReference>
<keyword evidence="8 15" id="KW-0547">Nucleotide-binding</keyword>
<evidence type="ECO:0000256" key="5">
    <source>
        <dbReference type="ARBA" id="ARBA00022555"/>
    </source>
</evidence>
<feature type="domain" description="TRNA-binding" evidence="17">
    <location>
        <begin position="39"/>
        <end position="150"/>
    </location>
</feature>
<dbReference type="Pfam" id="PF17759">
    <property type="entry name" value="tRNA_synthFbeta"/>
    <property type="match status" value="1"/>
</dbReference>
<comment type="caution">
    <text evidence="20">The sequence shown here is derived from an EMBL/GenBank/DDBJ whole genome shotgun (WGS) entry which is preliminary data.</text>
</comment>
<evidence type="ECO:0000259" key="17">
    <source>
        <dbReference type="PROSITE" id="PS50886"/>
    </source>
</evidence>
<dbReference type="SMART" id="SM00873">
    <property type="entry name" value="B3_4"/>
    <property type="match status" value="1"/>
</dbReference>
<dbReference type="InterPro" id="IPR041616">
    <property type="entry name" value="PheRS_beta_core"/>
</dbReference>
<dbReference type="Proteomes" id="UP000029448">
    <property type="component" value="Unassembled WGS sequence"/>
</dbReference>